<dbReference type="Gene3D" id="6.20.190.10">
    <property type="entry name" value="Nutrient germinant receptor protein C, domain 1"/>
    <property type="match status" value="1"/>
</dbReference>
<comment type="subcellular location">
    <subcellularLocation>
        <location evidence="1">Membrane</location>
        <topology evidence="1">Lipid-anchor</topology>
    </subcellularLocation>
</comment>
<dbReference type="GO" id="GO:0016020">
    <property type="term" value="C:membrane"/>
    <property type="evidence" value="ECO:0007669"/>
    <property type="project" value="UniProtKB-SubCell"/>
</dbReference>
<keyword evidence="6" id="KW-0564">Palmitate</keyword>
<accession>A0A265NFG7</accession>
<dbReference type="EMBL" id="NPMS01000001">
    <property type="protein sequence ID" value="OZU90571.1"/>
    <property type="molecule type" value="Genomic_DNA"/>
</dbReference>
<dbReference type="RefSeq" id="WP_094884281.1">
    <property type="nucleotide sequence ID" value="NZ_NPMS01000001.1"/>
</dbReference>
<evidence type="ECO:0000256" key="6">
    <source>
        <dbReference type="ARBA" id="ARBA00023139"/>
    </source>
</evidence>
<keyword evidence="5" id="KW-0472">Membrane</keyword>
<keyword evidence="12" id="KW-1185">Reference proteome</keyword>
<proteinExistence type="inferred from homology"/>
<dbReference type="Pfam" id="PF05504">
    <property type="entry name" value="Spore_GerAC"/>
    <property type="match status" value="1"/>
</dbReference>
<name>A0A265NFG7_9BACI</name>
<dbReference type="OrthoDB" id="9816067at2"/>
<keyword evidence="4" id="KW-0732">Signal</keyword>
<evidence type="ECO:0000256" key="3">
    <source>
        <dbReference type="ARBA" id="ARBA00022544"/>
    </source>
</evidence>
<reference evidence="11 12" key="1">
    <citation type="submission" date="2017-08" db="EMBL/GenBank/DDBJ databases">
        <title>Virgibacillus indicus sp. nov. and Virgibacillus profoundi sp. nov, two moderately halophilic bacteria isolated from marine sediment by using the Microfluidic Streak Plate.</title>
        <authorList>
            <person name="Xu B."/>
            <person name="Hu B."/>
            <person name="Wang J."/>
            <person name="Zhu Y."/>
            <person name="Huang L."/>
            <person name="Du W."/>
            <person name="Huang Y."/>
        </authorList>
    </citation>
    <scope>NUCLEOTIDE SEQUENCE [LARGE SCALE GENOMIC DNA]</scope>
    <source>
        <strain evidence="11 12">IO3-P2-C2</strain>
    </source>
</reference>
<dbReference type="PANTHER" id="PTHR35789">
    <property type="entry name" value="SPORE GERMINATION PROTEIN B3"/>
    <property type="match status" value="1"/>
</dbReference>
<dbReference type="Pfam" id="PF25198">
    <property type="entry name" value="Spore_GerAC_N"/>
    <property type="match status" value="1"/>
</dbReference>
<feature type="region of interest" description="Disordered" evidence="8">
    <location>
        <begin position="65"/>
        <end position="85"/>
    </location>
</feature>
<feature type="domain" description="Spore germination protein N-terminal" evidence="10">
    <location>
        <begin position="31"/>
        <end position="203"/>
    </location>
</feature>
<dbReference type="PANTHER" id="PTHR35789:SF1">
    <property type="entry name" value="SPORE GERMINATION PROTEIN B3"/>
    <property type="match status" value="1"/>
</dbReference>
<evidence type="ECO:0000259" key="10">
    <source>
        <dbReference type="Pfam" id="PF25198"/>
    </source>
</evidence>
<evidence type="ECO:0000256" key="1">
    <source>
        <dbReference type="ARBA" id="ARBA00004635"/>
    </source>
</evidence>
<gene>
    <name evidence="11" type="ORF">CIL03_05350</name>
</gene>
<feature type="domain" description="Spore germination GerAC-like C-terminal" evidence="9">
    <location>
        <begin position="217"/>
        <end position="379"/>
    </location>
</feature>
<comment type="similarity">
    <text evidence="2">Belongs to the GerABKC lipoprotein family.</text>
</comment>
<dbReference type="Proteomes" id="UP000216498">
    <property type="component" value="Unassembled WGS sequence"/>
</dbReference>
<evidence type="ECO:0000256" key="7">
    <source>
        <dbReference type="ARBA" id="ARBA00023288"/>
    </source>
</evidence>
<evidence type="ECO:0000256" key="4">
    <source>
        <dbReference type="ARBA" id="ARBA00022729"/>
    </source>
</evidence>
<sequence>MRCIIRKKTVKRMAEFLMCVIMPLILSGCWDRIEVNDLAIVVATGLDKTEEGEIELSVQIVNPKSMGSKSEGGQGGGKQNTVEKTTGKTIFDARSKLQEKVSRKLFWGHNHIIFIGKKLAEEGIRKHLDFFSRHPFTRLRASVFMTNEKPDELLKIEPDLERSSAEVAKDLAMLKVGLSVTAKDLLDMLSGEKRGAALPMIQIEREPPNTEGLKIYGAAIFNNGKMTDQLDDKEVRGLLWIRDEIDTASVTINPEEGEELISFHIFDATSKLIPSIENGNWKIKIEIVSEDDIVENETKLDMMNPKIIEKLKEQLEKQIVERVKLALEIVQKEMKVDVLGFEEAFHRHYPDEWRKANWEEVFPEIEVEVVSEVKIRRPGRSTAPQGVPENEVIGN</sequence>
<evidence type="ECO:0000313" key="11">
    <source>
        <dbReference type="EMBL" id="OZU90571.1"/>
    </source>
</evidence>
<evidence type="ECO:0000256" key="5">
    <source>
        <dbReference type="ARBA" id="ARBA00023136"/>
    </source>
</evidence>
<dbReference type="PROSITE" id="PS51257">
    <property type="entry name" value="PROKAR_LIPOPROTEIN"/>
    <property type="match status" value="1"/>
</dbReference>
<dbReference type="GO" id="GO:0009847">
    <property type="term" value="P:spore germination"/>
    <property type="evidence" value="ECO:0007669"/>
    <property type="project" value="InterPro"/>
</dbReference>
<dbReference type="NCBIfam" id="TIGR02887">
    <property type="entry name" value="spore_ger_x_C"/>
    <property type="match status" value="1"/>
</dbReference>
<evidence type="ECO:0000256" key="2">
    <source>
        <dbReference type="ARBA" id="ARBA00007886"/>
    </source>
</evidence>
<dbReference type="InterPro" id="IPR046953">
    <property type="entry name" value="Spore_GerAC-like_C"/>
</dbReference>
<organism evidence="11 12">
    <name type="scientific">Virgibacillus indicus</name>
    <dbReference type="NCBI Taxonomy" id="2024554"/>
    <lineage>
        <taxon>Bacteria</taxon>
        <taxon>Bacillati</taxon>
        <taxon>Bacillota</taxon>
        <taxon>Bacilli</taxon>
        <taxon>Bacillales</taxon>
        <taxon>Bacillaceae</taxon>
        <taxon>Virgibacillus</taxon>
    </lineage>
</organism>
<dbReference type="InterPro" id="IPR057336">
    <property type="entry name" value="GerAC_N"/>
</dbReference>
<evidence type="ECO:0000259" key="9">
    <source>
        <dbReference type="Pfam" id="PF05504"/>
    </source>
</evidence>
<dbReference type="InterPro" id="IPR038501">
    <property type="entry name" value="Spore_GerAC_C_sf"/>
</dbReference>
<evidence type="ECO:0000313" key="12">
    <source>
        <dbReference type="Proteomes" id="UP000216498"/>
    </source>
</evidence>
<protein>
    <submittedName>
        <fullName evidence="11">Uncharacterized protein</fullName>
    </submittedName>
</protein>
<dbReference type="Gene3D" id="3.30.300.210">
    <property type="entry name" value="Nutrient germinant receptor protein C, domain 3"/>
    <property type="match status" value="1"/>
</dbReference>
<dbReference type="AlphaFoldDB" id="A0A265NFG7"/>
<comment type="caution">
    <text evidence="11">The sequence shown here is derived from an EMBL/GenBank/DDBJ whole genome shotgun (WGS) entry which is preliminary data.</text>
</comment>
<keyword evidence="3" id="KW-0309">Germination</keyword>
<dbReference type="InterPro" id="IPR008844">
    <property type="entry name" value="Spore_GerAC-like"/>
</dbReference>
<keyword evidence="7" id="KW-0449">Lipoprotein</keyword>
<evidence type="ECO:0000256" key="8">
    <source>
        <dbReference type="SAM" id="MobiDB-lite"/>
    </source>
</evidence>